<keyword evidence="3" id="KW-1185">Reference proteome</keyword>
<sequence length="305" mass="33313">MLYPNKIQMIKKTLLIIILLAPVSLLAQSLGKERVQRVKESIVALLINTSDDVSNKVYRGAGTAFFVNDDGYLATCYHVIENAIVYNNAGLKIGVRDIAIRTISGEVIPAEIELSFLNENRIEGLLYDCVLIKAKTLPKSKFSYLPLGNFGDIEEGDAIYTCGYPLGLPTHIVSTGILSTKFEELRKATSSSKPKTEVAQKVRNLAWLDLTMNRGNSGGPIIKLGSKPEDDYVIGIATFILNPYANEADNIANFIRLQNPNSDLMINGVKSGKTTMLLAEAVANNSIGISGVVSINHLKAILKWK</sequence>
<protein>
    <recommendedName>
        <fullName evidence="4">Trypsin-like peptidase domain-containing protein</fullName>
    </recommendedName>
</protein>
<dbReference type="KEGG" id="run:DR864_00475"/>
<name>A0A344TCD7_9BACT</name>
<dbReference type="Proteomes" id="UP000251993">
    <property type="component" value="Chromosome"/>
</dbReference>
<reference evidence="2 3" key="1">
    <citation type="submission" date="2018-07" db="EMBL/GenBank/DDBJ databases">
        <title>Genome sequencing of Runella.</title>
        <authorList>
            <person name="Baek M.-G."/>
            <person name="Yi H."/>
        </authorList>
    </citation>
    <scope>NUCLEOTIDE SEQUENCE [LARGE SCALE GENOMIC DNA]</scope>
    <source>
        <strain evidence="2 3">HYN0085</strain>
    </source>
</reference>
<dbReference type="OrthoDB" id="9766361at2"/>
<evidence type="ECO:0000313" key="3">
    <source>
        <dbReference type="Proteomes" id="UP000251993"/>
    </source>
</evidence>
<gene>
    <name evidence="1" type="ORF">DR864_00200</name>
    <name evidence="2" type="ORF">DR864_00475</name>
</gene>
<proteinExistence type="predicted"/>
<dbReference type="InterPro" id="IPR009003">
    <property type="entry name" value="Peptidase_S1_PA"/>
</dbReference>
<evidence type="ECO:0008006" key="4">
    <source>
        <dbReference type="Google" id="ProtNLM"/>
    </source>
</evidence>
<evidence type="ECO:0000313" key="1">
    <source>
        <dbReference type="EMBL" id="AXE16253.1"/>
    </source>
</evidence>
<evidence type="ECO:0000313" key="2">
    <source>
        <dbReference type="EMBL" id="AXE16308.1"/>
    </source>
</evidence>
<dbReference type="SUPFAM" id="SSF50494">
    <property type="entry name" value="Trypsin-like serine proteases"/>
    <property type="match status" value="1"/>
</dbReference>
<dbReference type="KEGG" id="run:DR864_00200"/>
<dbReference type="EMBL" id="CP030850">
    <property type="protein sequence ID" value="AXE16308.1"/>
    <property type="molecule type" value="Genomic_DNA"/>
</dbReference>
<dbReference type="Pfam" id="PF13365">
    <property type="entry name" value="Trypsin_2"/>
    <property type="match status" value="1"/>
</dbReference>
<dbReference type="AlphaFoldDB" id="A0A344TCD7"/>
<accession>A0A344TCD7</accession>
<dbReference type="EMBL" id="CP030850">
    <property type="protein sequence ID" value="AXE16253.1"/>
    <property type="molecule type" value="Genomic_DNA"/>
</dbReference>
<dbReference type="Gene3D" id="2.40.10.10">
    <property type="entry name" value="Trypsin-like serine proteases"/>
    <property type="match status" value="2"/>
</dbReference>
<dbReference type="InterPro" id="IPR043504">
    <property type="entry name" value="Peptidase_S1_PA_chymotrypsin"/>
</dbReference>
<organism evidence="2 3">
    <name type="scientific">Runella rosea</name>
    <dbReference type="NCBI Taxonomy" id="2259595"/>
    <lineage>
        <taxon>Bacteria</taxon>
        <taxon>Pseudomonadati</taxon>
        <taxon>Bacteroidota</taxon>
        <taxon>Cytophagia</taxon>
        <taxon>Cytophagales</taxon>
        <taxon>Spirosomataceae</taxon>
        <taxon>Runella</taxon>
    </lineage>
</organism>